<evidence type="ECO:0000313" key="2">
    <source>
        <dbReference type="EMBL" id="GIH09856.1"/>
    </source>
</evidence>
<sequence>MAALACGLALSGCGKKPDDGIASAGQNQAQATGSPVSEDPQERARQFAQCMRDQGIEMPDPEFTDDGGMSIQIGPGEGGPVTDAQGIDPKQDMSKFEEAHKACQQFMPSGGEMGKPDPEMEAKMREFAKCMRENGVENFPDPSTEGGGIIIGGPNSENGIDPSDPTFKAAQEKCAALMPKMQMRKEGPGK</sequence>
<reference evidence="2" key="1">
    <citation type="submission" date="2021-01" db="EMBL/GenBank/DDBJ databases">
        <title>Whole genome shotgun sequence of Rhizocola hellebori NBRC 109834.</title>
        <authorList>
            <person name="Komaki H."/>
            <person name="Tamura T."/>
        </authorList>
    </citation>
    <scope>NUCLEOTIDE SEQUENCE</scope>
    <source>
        <strain evidence="2">NBRC 109834</strain>
    </source>
</reference>
<evidence type="ECO:0000256" key="1">
    <source>
        <dbReference type="SAM" id="MobiDB-lite"/>
    </source>
</evidence>
<evidence type="ECO:0000313" key="3">
    <source>
        <dbReference type="Proteomes" id="UP000612899"/>
    </source>
</evidence>
<gene>
    <name evidence="2" type="ORF">Rhe02_79230</name>
</gene>
<dbReference type="AlphaFoldDB" id="A0A8J3QFY6"/>
<name>A0A8J3QFY6_9ACTN</name>
<organism evidence="2 3">
    <name type="scientific">Rhizocola hellebori</name>
    <dbReference type="NCBI Taxonomy" id="1392758"/>
    <lineage>
        <taxon>Bacteria</taxon>
        <taxon>Bacillati</taxon>
        <taxon>Actinomycetota</taxon>
        <taxon>Actinomycetes</taxon>
        <taxon>Micromonosporales</taxon>
        <taxon>Micromonosporaceae</taxon>
        <taxon>Rhizocola</taxon>
    </lineage>
</organism>
<keyword evidence="3" id="KW-1185">Reference proteome</keyword>
<dbReference type="EMBL" id="BONY01000078">
    <property type="protein sequence ID" value="GIH09856.1"/>
    <property type="molecule type" value="Genomic_DNA"/>
</dbReference>
<accession>A0A8J3QFY6</accession>
<feature type="region of interest" description="Disordered" evidence="1">
    <location>
        <begin position="135"/>
        <end position="166"/>
    </location>
</feature>
<feature type="compositionally biased region" description="Polar residues" evidence="1">
    <location>
        <begin position="24"/>
        <end position="35"/>
    </location>
</feature>
<dbReference type="Proteomes" id="UP000612899">
    <property type="component" value="Unassembled WGS sequence"/>
</dbReference>
<protein>
    <submittedName>
        <fullName evidence="2">Uncharacterized protein</fullName>
    </submittedName>
</protein>
<comment type="caution">
    <text evidence="2">The sequence shown here is derived from an EMBL/GenBank/DDBJ whole genome shotgun (WGS) entry which is preliminary data.</text>
</comment>
<feature type="region of interest" description="Disordered" evidence="1">
    <location>
        <begin position="11"/>
        <end position="88"/>
    </location>
</feature>
<proteinExistence type="predicted"/>